<feature type="transmembrane region" description="Helical" evidence="7">
    <location>
        <begin position="325"/>
        <end position="345"/>
    </location>
</feature>
<dbReference type="Proteomes" id="UP000581206">
    <property type="component" value="Unassembled WGS sequence"/>
</dbReference>
<dbReference type="EMBL" id="JAAXOX010000003">
    <property type="protein sequence ID" value="NKY22764.1"/>
    <property type="molecule type" value="Genomic_DNA"/>
</dbReference>
<feature type="domain" description="Major facilitator superfamily (MFS) profile" evidence="8">
    <location>
        <begin position="46"/>
        <end position="439"/>
    </location>
</feature>
<gene>
    <name evidence="9" type="ORF">HGA03_08825</name>
</gene>
<evidence type="ECO:0000256" key="5">
    <source>
        <dbReference type="ARBA" id="ARBA00022989"/>
    </source>
</evidence>
<evidence type="ECO:0000313" key="9">
    <source>
        <dbReference type="EMBL" id="NKY22764.1"/>
    </source>
</evidence>
<proteinExistence type="predicted"/>
<dbReference type="CDD" id="cd06173">
    <property type="entry name" value="MFS_MefA_like"/>
    <property type="match status" value="1"/>
</dbReference>
<keyword evidence="3" id="KW-1003">Cell membrane</keyword>
<keyword evidence="6 7" id="KW-0472">Membrane</keyword>
<feature type="transmembrane region" description="Helical" evidence="7">
    <location>
        <begin position="183"/>
        <end position="206"/>
    </location>
</feature>
<name>A0A7X6QZ12_9CELL</name>
<comment type="subcellular location">
    <subcellularLocation>
        <location evidence="1">Cell membrane</location>
        <topology evidence="1">Multi-pass membrane protein</topology>
    </subcellularLocation>
</comment>
<dbReference type="SUPFAM" id="SSF103473">
    <property type="entry name" value="MFS general substrate transporter"/>
    <property type="match status" value="1"/>
</dbReference>
<keyword evidence="5 7" id="KW-1133">Transmembrane helix</keyword>
<keyword evidence="10" id="KW-1185">Reference proteome</keyword>
<dbReference type="InterPro" id="IPR010290">
    <property type="entry name" value="TM_effector"/>
</dbReference>
<feature type="transmembrane region" description="Helical" evidence="7">
    <location>
        <begin position="351"/>
        <end position="373"/>
    </location>
</feature>
<dbReference type="GO" id="GO:0022857">
    <property type="term" value="F:transmembrane transporter activity"/>
    <property type="evidence" value="ECO:0007669"/>
    <property type="project" value="InterPro"/>
</dbReference>
<evidence type="ECO:0000313" key="10">
    <source>
        <dbReference type="Proteomes" id="UP000581206"/>
    </source>
</evidence>
<keyword evidence="4 7" id="KW-0812">Transmembrane</keyword>
<comment type="caution">
    <text evidence="9">The sequence shown here is derived from an EMBL/GenBank/DDBJ whole genome shotgun (WGS) entry which is preliminary data.</text>
</comment>
<feature type="transmembrane region" description="Helical" evidence="7">
    <location>
        <begin position="120"/>
        <end position="140"/>
    </location>
</feature>
<feature type="transmembrane region" description="Helical" evidence="7">
    <location>
        <begin position="263"/>
        <end position="287"/>
    </location>
</feature>
<dbReference type="GO" id="GO:0005886">
    <property type="term" value="C:plasma membrane"/>
    <property type="evidence" value="ECO:0007669"/>
    <property type="project" value="UniProtKB-SubCell"/>
</dbReference>
<dbReference type="Pfam" id="PF05977">
    <property type="entry name" value="MFS_3"/>
    <property type="match status" value="1"/>
</dbReference>
<evidence type="ECO:0000259" key="8">
    <source>
        <dbReference type="PROSITE" id="PS50850"/>
    </source>
</evidence>
<evidence type="ECO:0000256" key="1">
    <source>
        <dbReference type="ARBA" id="ARBA00004651"/>
    </source>
</evidence>
<feature type="transmembrane region" description="Helical" evidence="7">
    <location>
        <begin position="418"/>
        <end position="436"/>
    </location>
</feature>
<sequence length="469" mass="49132">MSPTSTRPTSTRGSLARRTITRTRHTVPRFLPHRRSTSPGIPESSLRAALGVRNFRLYVTSQVLTNTFGWAARVAQDWLVLTLTGSAAMVGLTVSLQLLPVLALGLVGGVLADRFPRRRLLMITQTVFGLSALTIGLLVLTGHIQAWHVLLGAFVGGLATAFDNPARQAFVHEVAGPAHLRQAISINSAVFQLGALLGPAVAGVLIKLVGQGWTFELNAVACLIAVGLLMMMRPAELTPTPPIPRAKGQLREGLAYARTSPRILWATVLLGFVSITGVNMATVLAAWADGVFDSDAGGYALLNSMLAVGALTGALLAGRRKGGRLLNLVLLAGAIGTIQLLAAAAPSRPVFIVALIGMGLCTILYLTSSNTLVQTTVAPHLRGRVMALYILTGLGAQGISGTLIGWVCEHLGPRLGMVAAGTGPLLGAVIVGLVLARRSDWDIRTLRPAAVTTGPVNTAAESQDARLPD</sequence>
<reference evidence="9 10" key="1">
    <citation type="submission" date="2020-04" db="EMBL/GenBank/DDBJ databases">
        <title>MicrobeNet Type strains.</title>
        <authorList>
            <person name="Nicholson A.C."/>
        </authorList>
    </citation>
    <scope>NUCLEOTIDE SEQUENCE [LARGE SCALE GENOMIC DNA]</scope>
    <source>
        <strain evidence="9 10">ATCC BAA-788</strain>
    </source>
</reference>
<keyword evidence="2" id="KW-0813">Transport</keyword>
<feature type="transmembrane region" description="Helical" evidence="7">
    <location>
        <begin position="385"/>
        <end position="406"/>
    </location>
</feature>
<feature type="transmembrane region" description="Helical" evidence="7">
    <location>
        <begin position="146"/>
        <end position="162"/>
    </location>
</feature>
<dbReference type="PANTHER" id="PTHR23513">
    <property type="entry name" value="INTEGRAL MEMBRANE EFFLUX PROTEIN-RELATED"/>
    <property type="match status" value="1"/>
</dbReference>
<dbReference type="Gene3D" id="1.20.1250.20">
    <property type="entry name" value="MFS general substrate transporter like domains"/>
    <property type="match status" value="1"/>
</dbReference>
<evidence type="ECO:0000256" key="7">
    <source>
        <dbReference type="SAM" id="Phobius"/>
    </source>
</evidence>
<organism evidence="9 10">
    <name type="scientific">Cellulomonas denverensis</name>
    <dbReference type="NCBI Taxonomy" id="264297"/>
    <lineage>
        <taxon>Bacteria</taxon>
        <taxon>Bacillati</taxon>
        <taxon>Actinomycetota</taxon>
        <taxon>Actinomycetes</taxon>
        <taxon>Micrococcales</taxon>
        <taxon>Cellulomonadaceae</taxon>
        <taxon>Cellulomonas</taxon>
    </lineage>
</organism>
<evidence type="ECO:0000256" key="2">
    <source>
        <dbReference type="ARBA" id="ARBA00022448"/>
    </source>
</evidence>
<feature type="transmembrane region" description="Helical" evidence="7">
    <location>
        <begin position="299"/>
        <end position="318"/>
    </location>
</feature>
<protein>
    <submittedName>
        <fullName evidence="9">MFS transporter</fullName>
    </submittedName>
</protein>
<dbReference type="PROSITE" id="PS50850">
    <property type="entry name" value="MFS"/>
    <property type="match status" value="1"/>
</dbReference>
<dbReference type="InterPro" id="IPR020846">
    <property type="entry name" value="MFS_dom"/>
</dbReference>
<dbReference type="RefSeq" id="WP_168629980.1">
    <property type="nucleotide sequence ID" value="NZ_JBHLZO010000001.1"/>
</dbReference>
<feature type="transmembrane region" description="Helical" evidence="7">
    <location>
        <begin position="212"/>
        <end position="231"/>
    </location>
</feature>
<evidence type="ECO:0000256" key="4">
    <source>
        <dbReference type="ARBA" id="ARBA00022692"/>
    </source>
</evidence>
<dbReference type="AlphaFoldDB" id="A0A7X6QZ12"/>
<dbReference type="InterPro" id="IPR036259">
    <property type="entry name" value="MFS_trans_sf"/>
</dbReference>
<evidence type="ECO:0000256" key="6">
    <source>
        <dbReference type="ARBA" id="ARBA00023136"/>
    </source>
</evidence>
<accession>A0A7X6QZ12</accession>
<evidence type="ECO:0000256" key="3">
    <source>
        <dbReference type="ARBA" id="ARBA00022475"/>
    </source>
</evidence>
<feature type="transmembrane region" description="Helical" evidence="7">
    <location>
        <begin position="87"/>
        <end position="108"/>
    </location>
</feature>
<dbReference type="PANTHER" id="PTHR23513:SF11">
    <property type="entry name" value="STAPHYLOFERRIN A TRANSPORTER"/>
    <property type="match status" value="1"/>
</dbReference>